<evidence type="ECO:0000256" key="2">
    <source>
        <dbReference type="ARBA" id="ARBA00022475"/>
    </source>
</evidence>
<dbReference type="SMART" id="SM00304">
    <property type="entry name" value="HAMP"/>
    <property type="match status" value="1"/>
</dbReference>
<dbReference type="InterPro" id="IPR003660">
    <property type="entry name" value="HAMP_dom"/>
</dbReference>
<evidence type="ECO:0000256" key="1">
    <source>
        <dbReference type="ARBA" id="ARBA00004651"/>
    </source>
</evidence>
<evidence type="ECO:0000313" key="13">
    <source>
        <dbReference type="Proteomes" id="UP001597059"/>
    </source>
</evidence>
<evidence type="ECO:0000256" key="8">
    <source>
        <dbReference type="PROSITE-ProRule" id="PRU00284"/>
    </source>
</evidence>
<evidence type="ECO:0000256" key="5">
    <source>
        <dbReference type="ARBA" id="ARBA00023136"/>
    </source>
</evidence>
<comment type="subcellular location">
    <subcellularLocation>
        <location evidence="1">Cell membrane</location>
        <topology evidence="1">Multi-pass membrane protein</topology>
    </subcellularLocation>
</comment>
<gene>
    <name evidence="12" type="ORF">ACFQ45_02100</name>
</gene>
<sequence length="540" mass="59029">MKLANVRVSTKLWSIIGLLVALLVAFEATAYISLYKELLQTRKAQVQEQVENAYSLIAYYESQSDELGEAEAKAQASAAISALRYGDNNYFWINDYQQKLVMHPLKPQLNGKDLTNATDANGQFHWQAMVNVVKQQGEGFVEYAYKGPQVDQPEDKVSFVKGFEKWGWIVGSGVFYTDVKTLFWADVKRSAAIETILVLLALVISSFVVRSIVRPLAQVTQHLETIATGDMTQSLTLNRQDELGILAKSANQVSSSLGHTLSQVAQAIDELQAVSTQMHANTSETKAGMDTQFREVEKLAAAMNEMSYSIRDVATNAKNTADATVVVQNATRSSSTDLKETNYNIQTLTHHVEGANQVIVELLSQTKEIDSVLGVIGDISEQTNLLALNAAIEAARAGEMGRGFAVVADEVRSLASRTQSSTVEIKSIIEKLQAQSAEASVSMATSTEQAEQGALRMKNAADNLEQMLSQVDDVSDRSTQIASAAEQQGQVAEEINSNLLGIKNVSERVLQESEQVAQGSDMIANMALSLRNQINQFRFA</sequence>
<dbReference type="SMART" id="SM01049">
    <property type="entry name" value="Cache_2"/>
    <property type="match status" value="1"/>
</dbReference>
<evidence type="ECO:0000259" key="10">
    <source>
        <dbReference type="PROSITE" id="PS50111"/>
    </source>
</evidence>
<dbReference type="Gene3D" id="3.30.450.20">
    <property type="entry name" value="PAS domain"/>
    <property type="match status" value="1"/>
</dbReference>
<dbReference type="Gene3D" id="1.10.287.950">
    <property type="entry name" value="Methyl-accepting chemotaxis protein"/>
    <property type="match status" value="1"/>
</dbReference>
<dbReference type="InterPro" id="IPR004089">
    <property type="entry name" value="MCPsignal_dom"/>
</dbReference>
<feature type="domain" description="HAMP" evidence="11">
    <location>
        <begin position="210"/>
        <end position="262"/>
    </location>
</feature>
<dbReference type="RefSeq" id="WP_377364832.1">
    <property type="nucleotide sequence ID" value="NZ_JBHTMN010000003.1"/>
</dbReference>
<keyword evidence="4 9" id="KW-1133">Transmembrane helix</keyword>
<reference evidence="13" key="1">
    <citation type="journal article" date="2019" name="Int. J. Syst. Evol. Microbiol.">
        <title>The Global Catalogue of Microorganisms (GCM) 10K type strain sequencing project: providing services to taxonomists for standard genome sequencing and annotation.</title>
        <authorList>
            <consortium name="The Broad Institute Genomics Platform"/>
            <consortium name="The Broad Institute Genome Sequencing Center for Infectious Disease"/>
            <person name="Wu L."/>
            <person name="Ma J."/>
        </authorList>
    </citation>
    <scope>NUCLEOTIDE SEQUENCE [LARGE SCALE GENOMIC DNA]</scope>
    <source>
        <strain evidence="13">JCM 30774</strain>
    </source>
</reference>
<keyword evidence="3 9" id="KW-0812">Transmembrane</keyword>
<dbReference type="Pfam" id="PF00015">
    <property type="entry name" value="MCPsignal"/>
    <property type="match status" value="1"/>
</dbReference>
<dbReference type="Pfam" id="PF00672">
    <property type="entry name" value="HAMP"/>
    <property type="match status" value="1"/>
</dbReference>
<evidence type="ECO:0000256" key="7">
    <source>
        <dbReference type="ARBA" id="ARBA00029447"/>
    </source>
</evidence>
<keyword evidence="6 8" id="KW-0807">Transducer</keyword>
<dbReference type="EMBL" id="JBHTMN010000003">
    <property type="protein sequence ID" value="MFD1382141.1"/>
    <property type="molecule type" value="Genomic_DNA"/>
</dbReference>
<dbReference type="CDD" id="cd11386">
    <property type="entry name" value="MCP_signal"/>
    <property type="match status" value="1"/>
</dbReference>
<dbReference type="Pfam" id="PF17200">
    <property type="entry name" value="sCache_2"/>
    <property type="match status" value="1"/>
</dbReference>
<comment type="caution">
    <text evidence="12">The sequence shown here is derived from an EMBL/GenBank/DDBJ whole genome shotgun (WGS) entry which is preliminary data.</text>
</comment>
<proteinExistence type="inferred from homology"/>
<dbReference type="SMART" id="SM00283">
    <property type="entry name" value="MA"/>
    <property type="match status" value="1"/>
</dbReference>
<dbReference type="Proteomes" id="UP001597059">
    <property type="component" value="Unassembled WGS sequence"/>
</dbReference>
<organism evidence="12 13">
    <name type="scientific">Rhodanobacter aciditrophus</name>
    <dbReference type="NCBI Taxonomy" id="1623218"/>
    <lineage>
        <taxon>Bacteria</taxon>
        <taxon>Pseudomonadati</taxon>
        <taxon>Pseudomonadota</taxon>
        <taxon>Gammaproteobacteria</taxon>
        <taxon>Lysobacterales</taxon>
        <taxon>Rhodanobacteraceae</taxon>
        <taxon>Rhodanobacter</taxon>
    </lineage>
</organism>
<feature type="transmembrane region" description="Helical" evidence="9">
    <location>
        <begin position="12"/>
        <end position="34"/>
    </location>
</feature>
<dbReference type="PROSITE" id="PS50885">
    <property type="entry name" value="HAMP"/>
    <property type="match status" value="1"/>
</dbReference>
<evidence type="ECO:0000313" key="12">
    <source>
        <dbReference type="EMBL" id="MFD1382141.1"/>
    </source>
</evidence>
<accession>A0ABW4AY10</accession>
<dbReference type="PANTHER" id="PTHR32089">
    <property type="entry name" value="METHYL-ACCEPTING CHEMOTAXIS PROTEIN MCPB"/>
    <property type="match status" value="1"/>
</dbReference>
<name>A0ABW4AY10_9GAMM</name>
<keyword evidence="2" id="KW-1003">Cell membrane</keyword>
<evidence type="ECO:0000256" key="4">
    <source>
        <dbReference type="ARBA" id="ARBA00022989"/>
    </source>
</evidence>
<dbReference type="PANTHER" id="PTHR32089:SF120">
    <property type="entry name" value="METHYL-ACCEPTING CHEMOTAXIS PROTEIN TLPQ"/>
    <property type="match status" value="1"/>
</dbReference>
<comment type="similarity">
    <text evidence="7">Belongs to the methyl-accepting chemotaxis (MCP) protein family.</text>
</comment>
<dbReference type="InterPro" id="IPR004090">
    <property type="entry name" value="Chemotax_Me-accpt_rcpt"/>
</dbReference>
<dbReference type="InterPro" id="IPR033480">
    <property type="entry name" value="sCache_2"/>
</dbReference>
<protein>
    <submittedName>
        <fullName evidence="12">Methyl-accepting chemotaxis protein</fullName>
    </submittedName>
</protein>
<keyword evidence="5 9" id="KW-0472">Membrane</keyword>
<evidence type="ECO:0000256" key="9">
    <source>
        <dbReference type="SAM" id="Phobius"/>
    </source>
</evidence>
<dbReference type="SUPFAM" id="SSF58104">
    <property type="entry name" value="Methyl-accepting chemotaxis protein (MCP) signaling domain"/>
    <property type="match status" value="1"/>
</dbReference>
<dbReference type="PRINTS" id="PR00260">
    <property type="entry name" value="CHEMTRNSDUCR"/>
</dbReference>
<dbReference type="CDD" id="cd06225">
    <property type="entry name" value="HAMP"/>
    <property type="match status" value="1"/>
</dbReference>
<feature type="domain" description="Methyl-accepting transducer" evidence="10">
    <location>
        <begin position="267"/>
        <end position="503"/>
    </location>
</feature>
<evidence type="ECO:0000259" key="11">
    <source>
        <dbReference type="PROSITE" id="PS50885"/>
    </source>
</evidence>
<evidence type="ECO:0000256" key="6">
    <source>
        <dbReference type="ARBA" id="ARBA00023224"/>
    </source>
</evidence>
<keyword evidence="13" id="KW-1185">Reference proteome</keyword>
<dbReference type="PROSITE" id="PS50111">
    <property type="entry name" value="CHEMOTAXIS_TRANSDUC_2"/>
    <property type="match status" value="1"/>
</dbReference>
<evidence type="ECO:0000256" key="3">
    <source>
        <dbReference type="ARBA" id="ARBA00022692"/>
    </source>
</evidence>